<feature type="region of interest" description="Disordered" evidence="1">
    <location>
        <begin position="566"/>
        <end position="629"/>
    </location>
</feature>
<accession>A0A8I2YQJ0</accession>
<dbReference type="OrthoDB" id="3363891at2759"/>
<feature type="compositionally biased region" description="Low complexity" evidence="1">
    <location>
        <begin position="461"/>
        <end position="471"/>
    </location>
</feature>
<sequence length="669" mass="72829">MALTANAQSALPTWDETIVPALRKRLESESRILAKRMSIASVSSVDDSQRSSTPSHSPHTSRDALKPPAISRNQGNPARYPDLVYSTPGQQLNLAQMPLRLIPASQPPSPNGFTNNPLPTPDSSRPTSPRTSDVKPTRIPVVARTRTTSVSSHAHSIAQRAESRNGSCHRPYQPLTPDTSQDHWVTRPSDPLQPTTPPMASIRHQGSSIMNEPAPFATSSITSSIRSRIQEPIHLVPRPSTDSEERPFEHWYRGDVHRNGGVGELRVAKHVEMLQIANYGHTIRATVRGQTRNVSGQMDSTRGRKRADSVGAGTQESLYLDDRTMDVDMVFDESPPTDIEADLDTYPETFYDAYTGVDAEPDADDTVHANVGASTPGRPLVPASSSRSQTPTNAIPNDNTTAKHATHPRAAGGPSAPLRTSAESTAPTRSITGTRARAGSRTTSPTSQLSDQSHTKRRAKSPATSSPTSTPKKARIRAKTTPPMSRKEDPRNSIATYPTPEGDMVVLPVVARKKGLDGQYEQADGSPKPRSSESPVKPAPGTFGFDYTKYRPPRRDEEEIQMHEFGHLPPESLSPPGDPVTPQAETPPQPTSPPSLPAPPIRPEEPRIQPNLRGTVPRPPQSPAPFSHYRVEHRVPTINITRPSLDTVERRQIQEEEDAGGGCCKCVIM</sequence>
<reference evidence="2" key="1">
    <citation type="submission" date="2021-03" db="EMBL/GenBank/DDBJ databases">
        <title>Evolutionary innovations through gain and loss of genes in the ectomycorrhizal Boletales.</title>
        <authorList>
            <person name="Wu G."/>
            <person name="Miyauchi S."/>
            <person name="Morin E."/>
            <person name="Yang Z.-L."/>
            <person name="Xu J."/>
            <person name="Martin F.M."/>
        </authorList>
    </citation>
    <scope>NUCLEOTIDE SEQUENCE</scope>
    <source>
        <strain evidence="2">BR01</strain>
    </source>
</reference>
<evidence type="ECO:0000313" key="2">
    <source>
        <dbReference type="EMBL" id="KAG6377194.1"/>
    </source>
</evidence>
<organism evidence="2 3">
    <name type="scientific">Boletus reticuloceps</name>
    <dbReference type="NCBI Taxonomy" id="495285"/>
    <lineage>
        <taxon>Eukaryota</taxon>
        <taxon>Fungi</taxon>
        <taxon>Dikarya</taxon>
        <taxon>Basidiomycota</taxon>
        <taxon>Agaricomycotina</taxon>
        <taxon>Agaricomycetes</taxon>
        <taxon>Agaricomycetidae</taxon>
        <taxon>Boletales</taxon>
        <taxon>Boletineae</taxon>
        <taxon>Boletaceae</taxon>
        <taxon>Boletoideae</taxon>
        <taxon>Boletus</taxon>
    </lineage>
</organism>
<feature type="compositionally biased region" description="Polar residues" evidence="1">
    <location>
        <begin position="421"/>
        <end position="431"/>
    </location>
</feature>
<feature type="compositionally biased region" description="Low complexity" evidence="1">
    <location>
        <begin position="432"/>
        <end position="447"/>
    </location>
</feature>
<gene>
    <name evidence="2" type="ORF">JVT61DRAFT_1247</name>
</gene>
<keyword evidence="3" id="KW-1185">Reference proteome</keyword>
<feature type="compositionally biased region" description="Low complexity" evidence="1">
    <location>
        <begin position="41"/>
        <end position="58"/>
    </location>
</feature>
<evidence type="ECO:0000313" key="3">
    <source>
        <dbReference type="Proteomes" id="UP000683000"/>
    </source>
</evidence>
<feature type="compositionally biased region" description="Low complexity" evidence="1">
    <location>
        <begin position="121"/>
        <end position="131"/>
    </location>
</feature>
<protein>
    <submittedName>
        <fullName evidence="2">Uncharacterized protein</fullName>
    </submittedName>
</protein>
<comment type="caution">
    <text evidence="2">The sequence shown here is derived from an EMBL/GenBank/DDBJ whole genome shotgun (WGS) entry which is preliminary data.</text>
</comment>
<dbReference type="Proteomes" id="UP000683000">
    <property type="component" value="Unassembled WGS sequence"/>
</dbReference>
<feature type="region of interest" description="Disordered" evidence="1">
    <location>
        <begin position="102"/>
        <end position="198"/>
    </location>
</feature>
<name>A0A8I2YQJ0_9AGAM</name>
<feature type="compositionally biased region" description="Polar residues" evidence="1">
    <location>
        <begin position="383"/>
        <end position="403"/>
    </location>
</feature>
<feature type="region of interest" description="Disordered" evidence="1">
    <location>
        <begin position="40"/>
        <end position="85"/>
    </location>
</feature>
<feature type="region of interest" description="Disordered" evidence="1">
    <location>
        <begin position="358"/>
        <end position="550"/>
    </location>
</feature>
<dbReference type="EMBL" id="JAGFBS010000010">
    <property type="protein sequence ID" value="KAG6377194.1"/>
    <property type="molecule type" value="Genomic_DNA"/>
</dbReference>
<dbReference type="AlphaFoldDB" id="A0A8I2YQJ0"/>
<feature type="compositionally biased region" description="Pro residues" evidence="1">
    <location>
        <begin position="572"/>
        <end position="601"/>
    </location>
</feature>
<feature type="compositionally biased region" description="Polar residues" evidence="1">
    <location>
        <begin position="145"/>
        <end position="154"/>
    </location>
</feature>
<feature type="region of interest" description="Disordered" evidence="1">
    <location>
        <begin position="292"/>
        <end position="312"/>
    </location>
</feature>
<proteinExistence type="predicted"/>
<evidence type="ECO:0000256" key="1">
    <source>
        <dbReference type="SAM" id="MobiDB-lite"/>
    </source>
</evidence>